<reference evidence="2" key="1">
    <citation type="submission" date="2018-02" db="EMBL/GenBank/DDBJ databases">
        <authorList>
            <person name="Hausmann B."/>
        </authorList>
    </citation>
    <scope>NUCLEOTIDE SEQUENCE [LARGE SCALE GENOMIC DNA]</scope>
    <source>
        <strain evidence="2">Peat soil MAG SbA5</strain>
    </source>
</reference>
<dbReference type="AlphaFoldDB" id="A0A2N9LVP9"/>
<gene>
    <name evidence="1" type="ORF">SBA5_590015</name>
</gene>
<dbReference type="EMBL" id="OKRB01000118">
    <property type="protein sequence ID" value="SPE27291.1"/>
    <property type="molecule type" value="Genomic_DNA"/>
</dbReference>
<name>A0A2N9LVP9_9BACT</name>
<organism evidence="1 2">
    <name type="scientific">Candidatus Sulfuritelmatomonas gaucii</name>
    <dbReference type="NCBI Taxonomy" id="2043161"/>
    <lineage>
        <taxon>Bacteria</taxon>
        <taxon>Pseudomonadati</taxon>
        <taxon>Acidobacteriota</taxon>
        <taxon>Terriglobia</taxon>
        <taxon>Terriglobales</taxon>
        <taxon>Acidobacteriaceae</taxon>
        <taxon>Candidatus Sulfuritelmatomonas</taxon>
    </lineage>
</organism>
<dbReference type="Proteomes" id="UP000239735">
    <property type="component" value="Unassembled WGS sequence"/>
</dbReference>
<accession>A0A2N9LVP9</accession>
<sequence>MKIFQSHLEEILHGKVNINQLQSSLHNTILFAVSTKLSIRGRRIVHGDTSIGDDESGLRSFLARGFPCTV</sequence>
<proteinExistence type="predicted"/>
<protein>
    <submittedName>
        <fullName evidence="1">Uncharacterized protein</fullName>
    </submittedName>
</protein>
<evidence type="ECO:0000313" key="1">
    <source>
        <dbReference type="EMBL" id="SPE27291.1"/>
    </source>
</evidence>
<evidence type="ECO:0000313" key="2">
    <source>
        <dbReference type="Proteomes" id="UP000239735"/>
    </source>
</evidence>